<feature type="domain" description="Methyltransferase type 12" evidence="1">
    <location>
        <begin position="51"/>
        <end position="153"/>
    </location>
</feature>
<dbReference type="GO" id="GO:0032259">
    <property type="term" value="P:methylation"/>
    <property type="evidence" value="ECO:0007669"/>
    <property type="project" value="UniProtKB-KW"/>
</dbReference>
<proteinExistence type="predicted"/>
<evidence type="ECO:0000259" key="1">
    <source>
        <dbReference type="Pfam" id="PF08242"/>
    </source>
</evidence>
<dbReference type="InterPro" id="IPR013217">
    <property type="entry name" value="Methyltransf_12"/>
</dbReference>
<gene>
    <name evidence="2" type="ORF">ACFPIE_08725</name>
</gene>
<dbReference type="InterPro" id="IPR029063">
    <property type="entry name" value="SAM-dependent_MTases_sf"/>
</dbReference>
<dbReference type="CDD" id="cd02440">
    <property type="entry name" value="AdoMet_MTases"/>
    <property type="match status" value="1"/>
</dbReference>
<dbReference type="EC" id="2.1.1.-" evidence="2"/>
<keyword evidence="2" id="KW-0808">Transferase</keyword>
<dbReference type="Proteomes" id="UP001596152">
    <property type="component" value="Unassembled WGS sequence"/>
</dbReference>
<dbReference type="EMBL" id="JBHSLF010000017">
    <property type="protein sequence ID" value="MFC5343995.1"/>
    <property type="molecule type" value="Genomic_DNA"/>
</dbReference>
<keyword evidence="2" id="KW-0489">Methyltransferase</keyword>
<dbReference type="Gene3D" id="3.40.50.150">
    <property type="entry name" value="Vaccinia Virus protein VP39"/>
    <property type="match status" value="1"/>
</dbReference>
<dbReference type="Pfam" id="PF08242">
    <property type="entry name" value="Methyltransf_12"/>
    <property type="match status" value="1"/>
</dbReference>
<comment type="caution">
    <text evidence="2">The sequence shown here is derived from an EMBL/GenBank/DDBJ whole genome shotgun (WGS) entry which is preliminary data.</text>
</comment>
<dbReference type="PANTHER" id="PTHR43464:SF83">
    <property type="entry name" value="MALONYL-[ACYL-CARRIER PROTEIN] O-METHYLTRANSFERASE"/>
    <property type="match status" value="1"/>
</dbReference>
<dbReference type="GO" id="GO:0008168">
    <property type="term" value="F:methyltransferase activity"/>
    <property type="evidence" value="ECO:0007669"/>
    <property type="project" value="UniProtKB-KW"/>
</dbReference>
<dbReference type="PANTHER" id="PTHR43464">
    <property type="entry name" value="METHYLTRANSFERASE"/>
    <property type="match status" value="1"/>
</dbReference>
<evidence type="ECO:0000313" key="2">
    <source>
        <dbReference type="EMBL" id="MFC5343995.1"/>
    </source>
</evidence>
<accession>A0ABW0FQJ0</accession>
<dbReference type="SUPFAM" id="SSF53335">
    <property type="entry name" value="S-adenosyl-L-methionine-dependent methyltransferases"/>
    <property type="match status" value="1"/>
</dbReference>
<dbReference type="RefSeq" id="WP_374037458.1">
    <property type="nucleotide sequence ID" value="NZ_CP169082.1"/>
</dbReference>
<reference evidence="3" key="1">
    <citation type="journal article" date="2019" name="Int. J. Syst. Evol. Microbiol.">
        <title>The Global Catalogue of Microorganisms (GCM) 10K type strain sequencing project: providing services to taxonomists for standard genome sequencing and annotation.</title>
        <authorList>
            <consortium name="The Broad Institute Genomics Platform"/>
            <consortium name="The Broad Institute Genome Sequencing Center for Infectious Disease"/>
            <person name="Wu L."/>
            <person name="Ma J."/>
        </authorList>
    </citation>
    <scope>NUCLEOTIDE SEQUENCE [LARGE SCALE GENOMIC DNA]</scope>
    <source>
        <strain evidence="3">JCM 12125</strain>
    </source>
</reference>
<evidence type="ECO:0000313" key="3">
    <source>
        <dbReference type="Proteomes" id="UP001596152"/>
    </source>
</evidence>
<name>A0ABW0FQJ0_9CAUL</name>
<sequence>MHSGYYDLEAVAEGVRDGAHRQIIGGLWDEIGDHQMAFLKAQGLTPNDRLLDVGCGSLRLGARAIAYLDAGRYFGTDISETLIDAGRAQELDDALRARAPRDHFAVNDDFDFGFLPEPVDVAIAQSVFTHLPFNHLRRCLARLAPHMAVGGRFFVTYFDCPEDADLYLPRRQEPAGVVTHDYQDPYHYRMSDLERAVDRAPWRYQPIGDWNHPRGQQICVYVRT</sequence>
<protein>
    <submittedName>
        <fullName evidence="2">Class I SAM-dependent methyltransferase</fullName>
        <ecNumber evidence="2">2.1.1.-</ecNumber>
    </submittedName>
</protein>
<keyword evidence="3" id="KW-1185">Reference proteome</keyword>
<organism evidence="2 3">
    <name type="scientific">Brevundimonas staleyi</name>
    <dbReference type="NCBI Taxonomy" id="74326"/>
    <lineage>
        <taxon>Bacteria</taxon>
        <taxon>Pseudomonadati</taxon>
        <taxon>Pseudomonadota</taxon>
        <taxon>Alphaproteobacteria</taxon>
        <taxon>Caulobacterales</taxon>
        <taxon>Caulobacteraceae</taxon>
        <taxon>Brevundimonas</taxon>
    </lineage>
</organism>